<organism evidence="1 2">
    <name type="scientific">Aquatica leii</name>
    <dbReference type="NCBI Taxonomy" id="1421715"/>
    <lineage>
        <taxon>Eukaryota</taxon>
        <taxon>Metazoa</taxon>
        <taxon>Ecdysozoa</taxon>
        <taxon>Arthropoda</taxon>
        <taxon>Hexapoda</taxon>
        <taxon>Insecta</taxon>
        <taxon>Pterygota</taxon>
        <taxon>Neoptera</taxon>
        <taxon>Endopterygota</taxon>
        <taxon>Coleoptera</taxon>
        <taxon>Polyphaga</taxon>
        <taxon>Elateriformia</taxon>
        <taxon>Elateroidea</taxon>
        <taxon>Lampyridae</taxon>
        <taxon>Luciolinae</taxon>
        <taxon>Aquatica</taxon>
    </lineage>
</organism>
<dbReference type="EMBL" id="JARPUR010000004">
    <property type="protein sequence ID" value="KAK4878028.1"/>
    <property type="molecule type" value="Genomic_DNA"/>
</dbReference>
<keyword evidence="2" id="KW-1185">Reference proteome</keyword>
<comment type="caution">
    <text evidence="1">The sequence shown here is derived from an EMBL/GenBank/DDBJ whole genome shotgun (WGS) entry which is preliminary data.</text>
</comment>
<evidence type="ECO:0000313" key="1">
    <source>
        <dbReference type="EMBL" id="KAK4878028.1"/>
    </source>
</evidence>
<dbReference type="Proteomes" id="UP001353858">
    <property type="component" value="Unassembled WGS sequence"/>
</dbReference>
<sequence>MMQQRIKCDVCILSIHNAFLLLKLKKWLIKPSQDLLSILMRTERYIKHTLLMTDKKLPADTNFYNAFCHKLAINIFSENIYFQTLDNHVFDCSLFEESHVMRLIRTAILCNTKIRLHHVVKKQGSWASCPKNFN</sequence>
<dbReference type="AlphaFoldDB" id="A0AAN7QHI9"/>
<protein>
    <submittedName>
        <fullName evidence="1">Uncharacterized protein</fullName>
    </submittedName>
</protein>
<reference evidence="2" key="1">
    <citation type="submission" date="2023-01" db="EMBL/GenBank/DDBJ databases">
        <title>Key to firefly adult light organ development and bioluminescence: homeobox transcription factors regulate luciferase expression and transportation to peroxisome.</title>
        <authorList>
            <person name="Fu X."/>
        </authorList>
    </citation>
    <scope>NUCLEOTIDE SEQUENCE [LARGE SCALE GENOMIC DNA]</scope>
</reference>
<name>A0AAN7QHI9_9COLE</name>
<proteinExistence type="predicted"/>
<evidence type="ECO:0000313" key="2">
    <source>
        <dbReference type="Proteomes" id="UP001353858"/>
    </source>
</evidence>
<accession>A0AAN7QHI9</accession>
<gene>
    <name evidence="1" type="ORF">RN001_010534</name>
</gene>